<gene>
    <name evidence="3" type="primary">toxA_5</name>
    <name evidence="3" type="ORF">NCTC13307_00770</name>
</gene>
<keyword evidence="1" id="KW-0677">Repeat</keyword>
<organism evidence="3">
    <name type="scientific">Clostridioides difficile</name>
    <name type="common">Peptoclostridium difficile</name>
    <dbReference type="NCBI Taxonomy" id="1496"/>
    <lineage>
        <taxon>Bacteria</taxon>
        <taxon>Bacillati</taxon>
        <taxon>Bacillota</taxon>
        <taxon>Clostridia</taxon>
        <taxon>Peptostreptococcales</taxon>
        <taxon>Peptostreptococcaceae</taxon>
        <taxon>Clostridioides</taxon>
    </lineage>
</organism>
<reference evidence="3" key="1">
    <citation type="submission" date="2018-06" db="EMBL/GenBank/DDBJ databases">
        <authorList>
            <consortium name="Pathogen Informatics"/>
            <person name="Doyle S."/>
        </authorList>
    </citation>
    <scope>NUCLEOTIDE SEQUENCE</scope>
    <source>
        <strain evidence="3">NCTC13307</strain>
    </source>
</reference>
<dbReference type="Pfam" id="PF19127">
    <property type="entry name" value="Choline_bind_3"/>
    <property type="match status" value="1"/>
</dbReference>
<dbReference type="SUPFAM" id="SSF69360">
    <property type="entry name" value="Cell wall binding repeat"/>
    <property type="match status" value="1"/>
</dbReference>
<dbReference type="PROSITE" id="PS51170">
    <property type="entry name" value="CW"/>
    <property type="match status" value="1"/>
</dbReference>
<dbReference type="Gene3D" id="2.10.270.10">
    <property type="entry name" value="Cholin Binding"/>
    <property type="match status" value="1"/>
</dbReference>
<dbReference type="InterPro" id="IPR018337">
    <property type="entry name" value="Cell_wall/Cho-bd_repeat"/>
</dbReference>
<dbReference type="AlphaFoldDB" id="A0A381I5R4"/>
<evidence type="ECO:0000256" key="2">
    <source>
        <dbReference type="PROSITE-ProRule" id="PRU00591"/>
    </source>
</evidence>
<dbReference type="EMBL" id="UFWD01000001">
    <property type="protein sequence ID" value="SUY21608.1"/>
    <property type="molecule type" value="Genomic_DNA"/>
</dbReference>
<proteinExistence type="predicted"/>
<feature type="repeat" description="Cell wall-binding" evidence="2">
    <location>
        <begin position="44"/>
        <end position="63"/>
    </location>
</feature>
<sequence length="91" mass="10141">MDLNTLHLLIRDANNIEGQAIRYQNRFLHLLGKIYYFGNNSKAVTGWQTINGKVYYFMPDTAMAAAGGLFEIDGVIYFFGVDGVKAPGIYG</sequence>
<evidence type="ECO:0000256" key="1">
    <source>
        <dbReference type="ARBA" id="ARBA00022737"/>
    </source>
</evidence>
<name>A0A381I5R4_CLODI</name>
<accession>A0A381I5R4</accession>
<evidence type="ECO:0000313" key="3">
    <source>
        <dbReference type="EMBL" id="SUY21608.1"/>
    </source>
</evidence>
<protein>
    <submittedName>
        <fullName evidence="3">Toxin A</fullName>
    </submittedName>
</protein>